<comment type="caution">
    <text evidence="2">The sequence shown here is derived from an EMBL/GenBank/DDBJ whole genome shotgun (WGS) entry which is preliminary data.</text>
</comment>
<gene>
    <name evidence="2" type="primary">Acey_s0268.g786</name>
    <name evidence="2" type="ORF">Y032_0268g786</name>
</gene>
<feature type="coiled-coil region" evidence="1">
    <location>
        <begin position="35"/>
        <end position="62"/>
    </location>
</feature>
<evidence type="ECO:0000313" key="3">
    <source>
        <dbReference type="Proteomes" id="UP000024635"/>
    </source>
</evidence>
<keyword evidence="1" id="KW-0175">Coiled coil</keyword>
<dbReference type="Proteomes" id="UP000024635">
    <property type="component" value="Unassembled WGS sequence"/>
</dbReference>
<evidence type="ECO:0000313" key="2">
    <source>
        <dbReference type="EMBL" id="EYB87103.1"/>
    </source>
</evidence>
<organism evidence="2 3">
    <name type="scientific">Ancylostoma ceylanicum</name>
    <dbReference type="NCBI Taxonomy" id="53326"/>
    <lineage>
        <taxon>Eukaryota</taxon>
        <taxon>Metazoa</taxon>
        <taxon>Ecdysozoa</taxon>
        <taxon>Nematoda</taxon>
        <taxon>Chromadorea</taxon>
        <taxon>Rhabditida</taxon>
        <taxon>Rhabditina</taxon>
        <taxon>Rhabditomorpha</taxon>
        <taxon>Strongyloidea</taxon>
        <taxon>Ancylostomatidae</taxon>
        <taxon>Ancylostomatinae</taxon>
        <taxon>Ancylostoma</taxon>
    </lineage>
</organism>
<name>A0A016S8Y7_9BILA</name>
<keyword evidence="3" id="KW-1185">Reference proteome</keyword>
<accession>A0A016S8Y7</accession>
<protein>
    <recommendedName>
        <fullName evidence="4">BMERB domain-containing protein</fullName>
    </recommendedName>
</protein>
<evidence type="ECO:0008006" key="4">
    <source>
        <dbReference type="Google" id="ProtNLM"/>
    </source>
</evidence>
<reference evidence="3" key="1">
    <citation type="journal article" date="2015" name="Nat. Genet.">
        <title>The genome and transcriptome of the zoonotic hookworm Ancylostoma ceylanicum identify infection-specific gene families.</title>
        <authorList>
            <person name="Schwarz E.M."/>
            <person name="Hu Y."/>
            <person name="Antoshechkin I."/>
            <person name="Miller M.M."/>
            <person name="Sternberg P.W."/>
            <person name="Aroian R.V."/>
        </authorList>
    </citation>
    <scope>NUCLEOTIDE SEQUENCE</scope>
    <source>
        <strain evidence="3">HY135</strain>
    </source>
</reference>
<proteinExistence type="predicted"/>
<evidence type="ECO:0000256" key="1">
    <source>
        <dbReference type="SAM" id="Coils"/>
    </source>
</evidence>
<sequence>MYYFLVMRPADPGSPNMSNNEQVRSNLLERVGIFRDLEEQYNEEIEAQREELARELVGATVDSPPEILDGLRVRLRLIRVLKRIRRLIMFSRFLAQALADNIDP</sequence>
<dbReference type="EMBL" id="JARK01001604">
    <property type="protein sequence ID" value="EYB87103.1"/>
    <property type="molecule type" value="Genomic_DNA"/>
</dbReference>
<dbReference type="AlphaFoldDB" id="A0A016S8Y7"/>